<keyword evidence="3 5" id="KW-0378">Hydrolase</keyword>
<dbReference type="InterPro" id="IPR002252">
    <property type="entry name" value="Glyco_hydro_36"/>
</dbReference>
<keyword evidence="11" id="KW-1185">Reference proteome</keyword>
<evidence type="ECO:0000256" key="7">
    <source>
        <dbReference type="PIRSR" id="PIRSR005536-2"/>
    </source>
</evidence>
<dbReference type="Pfam" id="PF16874">
    <property type="entry name" value="Glyco_hydro_36C"/>
    <property type="match status" value="1"/>
</dbReference>
<dbReference type="SUPFAM" id="SSF51445">
    <property type="entry name" value="(Trans)glycosidases"/>
    <property type="match status" value="1"/>
</dbReference>
<dbReference type="InterPro" id="IPR031704">
    <property type="entry name" value="Glyco_hydro_36_N"/>
</dbReference>
<evidence type="ECO:0000256" key="5">
    <source>
        <dbReference type="PIRNR" id="PIRNR005536"/>
    </source>
</evidence>
<dbReference type="PIRSF" id="PIRSF005536">
    <property type="entry name" value="Agal"/>
    <property type="match status" value="1"/>
</dbReference>
<evidence type="ECO:0000256" key="1">
    <source>
        <dbReference type="ARBA" id="ARBA00001255"/>
    </source>
</evidence>
<reference evidence="10 11" key="1">
    <citation type="submission" date="2020-07" db="EMBL/GenBank/DDBJ databases">
        <title>Genomic Encyclopedia of Type Strains, Phase IV (KMG-IV): sequencing the most valuable type-strain genomes for metagenomic binning, comparative biology and taxonomic classification.</title>
        <authorList>
            <person name="Goeker M."/>
        </authorList>
    </citation>
    <scope>NUCLEOTIDE SEQUENCE [LARGE SCALE GENOMIC DNA]</scope>
    <source>
        <strain evidence="10 11">DSM 45533</strain>
    </source>
</reference>
<dbReference type="Pfam" id="PF16875">
    <property type="entry name" value="Glyco_hydro_36N"/>
    <property type="match status" value="1"/>
</dbReference>
<evidence type="ECO:0000256" key="2">
    <source>
        <dbReference type="ARBA" id="ARBA00012755"/>
    </source>
</evidence>
<dbReference type="Pfam" id="PF02065">
    <property type="entry name" value="Melibiase"/>
    <property type="match status" value="1"/>
</dbReference>
<accession>A0A7W0HT96</accession>
<feature type="domain" description="Glycosyl hydrolase family 36 N-terminal" evidence="9">
    <location>
        <begin position="31"/>
        <end position="252"/>
    </location>
</feature>
<dbReference type="InterPro" id="IPR050985">
    <property type="entry name" value="Alpha-glycosidase_related"/>
</dbReference>
<feature type="active site" description="Nucleophile" evidence="6">
    <location>
        <position position="449"/>
    </location>
</feature>
<feature type="active site" description="Proton donor" evidence="6">
    <location>
        <position position="517"/>
    </location>
</feature>
<dbReference type="Gene3D" id="2.60.40.1180">
    <property type="entry name" value="Golgi alpha-mannosidase II"/>
    <property type="match status" value="1"/>
</dbReference>
<dbReference type="InterPro" id="IPR017853">
    <property type="entry name" value="GH"/>
</dbReference>
<dbReference type="EC" id="3.2.1.22" evidence="2 5"/>
<dbReference type="Gene3D" id="2.70.98.60">
    <property type="entry name" value="alpha-galactosidase from lactobacil brevis"/>
    <property type="match status" value="1"/>
</dbReference>
<dbReference type="RefSeq" id="WP_181613590.1">
    <property type="nucleotide sequence ID" value="NZ_BAABAM010000004.1"/>
</dbReference>
<dbReference type="Proteomes" id="UP000530928">
    <property type="component" value="Unassembled WGS sequence"/>
</dbReference>
<feature type="binding site" evidence="7">
    <location>
        <position position="414"/>
    </location>
    <ligand>
        <name>substrate</name>
    </ligand>
</feature>
<keyword evidence="4 5" id="KW-0326">Glycosidase</keyword>
<dbReference type="EMBL" id="JACDUR010000006">
    <property type="protein sequence ID" value="MBA2894879.1"/>
    <property type="molecule type" value="Genomic_DNA"/>
</dbReference>
<feature type="binding site" evidence="7">
    <location>
        <begin position="337"/>
        <end position="338"/>
    </location>
    <ligand>
        <name>substrate</name>
    </ligand>
</feature>
<gene>
    <name evidence="10" type="ORF">HNR30_006251</name>
</gene>
<dbReference type="PANTHER" id="PTHR43053:SF3">
    <property type="entry name" value="ALPHA-GALACTOSIDASE C-RELATED"/>
    <property type="match status" value="1"/>
</dbReference>
<dbReference type="CDD" id="cd14791">
    <property type="entry name" value="GH36"/>
    <property type="match status" value="1"/>
</dbReference>
<comment type="similarity">
    <text evidence="5">Belongs to the glycosyl hydrolase.</text>
</comment>
<dbReference type="InterPro" id="IPR038417">
    <property type="entry name" value="Alpga-gal_N_sf"/>
</dbReference>
<dbReference type="FunFam" id="3.20.20.70:FF:000118">
    <property type="entry name" value="Alpha-galactosidase"/>
    <property type="match status" value="1"/>
</dbReference>
<dbReference type="InterPro" id="IPR013780">
    <property type="entry name" value="Glyco_hydro_b"/>
</dbReference>
<comment type="caution">
    <text evidence="10">The sequence shown here is derived from an EMBL/GenBank/DDBJ whole genome shotgun (WGS) entry which is preliminary data.</text>
</comment>
<evidence type="ECO:0000259" key="9">
    <source>
        <dbReference type="Pfam" id="PF16875"/>
    </source>
</evidence>
<evidence type="ECO:0000313" key="10">
    <source>
        <dbReference type="EMBL" id="MBA2894879.1"/>
    </source>
</evidence>
<sequence>MSVFHDAERRLWLLRTPHSSYALRLDDGDCPRAVHWGAPLTLEQAAEIVAPAPRDISSFHGGPSDPELPAQTGASFGPASLQVRFADGAGGVEWRFDGHDIDGGHLRLRLADRHYPLAITLHYRVREDSDVIERWTELRHTGEGEPIEVQRCDSASWSPPRGTRLSHVVGAWSAENQLVREELPVGETVLTSRRGATSHQANPWLMLDDGTATEEHGEVWSAVLAWSGSWRITVQRTPFDGVAFTGGAGHEGLRTHLGPGESWTSPVFSGLYGTAGFAGVSHAWHAHVLEHVLPHPQELRPIVYNSWEATWFDVDVDGQLALAKLAASAGAELFVLDDGWFGARVNDWAGLGDWTVNRDRFPQGLGQLIEGVHAYGMRFGLWVEPEMVNPDSDLYRAHPDWVIHMPNRTRTTMRNQLVLNFGRPDVAAWAHEWLDRLVSEHEIDFLKWDFNRSFTEGGWPQSGDPDRLWDAHVRNLYALLDRLRADHPHLRIEGCSGGGGRVDLGMLARVDEVWTSDNTDAVDRVSIQHGFTQVYPVRAMAAWVTDSPNPLTRRLVPLRFRFHVAMAGVLALGGNLTRWSQEELAEAADLVAQYKLIRPVVQHGVVHRLTPPDAAVVGVQYSLAEQVVVFAYRVNTRFGHAPWPLRLRGLDPEARYRDVDTGAEHSGAVLLAHGLPLDRLPRGDYASLVVRLTRM</sequence>
<feature type="binding site" evidence="7">
    <location>
        <position position="172"/>
    </location>
    <ligand>
        <name>substrate</name>
    </ligand>
</feature>
<dbReference type="InterPro" id="IPR013785">
    <property type="entry name" value="Aldolase_TIM"/>
</dbReference>
<feature type="domain" description="Glycosyl hydrolase family 36 C-terminal" evidence="8">
    <location>
        <begin position="625"/>
        <end position="692"/>
    </location>
</feature>
<comment type="catalytic activity">
    <reaction evidence="1 5">
        <text>Hydrolysis of terminal, non-reducing alpha-D-galactose residues in alpha-D-galactosides, including galactose oligosaccharides, galactomannans and galactolipids.</text>
        <dbReference type="EC" id="3.2.1.22"/>
    </reaction>
</comment>
<evidence type="ECO:0000256" key="4">
    <source>
        <dbReference type="ARBA" id="ARBA00023295"/>
    </source>
</evidence>
<dbReference type="InterPro" id="IPR031705">
    <property type="entry name" value="Glyco_hydro_36_C"/>
</dbReference>
<dbReference type="PANTHER" id="PTHR43053">
    <property type="entry name" value="GLYCOSIDASE FAMILY 31"/>
    <property type="match status" value="1"/>
</dbReference>
<proteinExistence type="inferred from homology"/>
<evidence type="ECO:0000259" key="8">
    <source>
        <dbReference type="Pfam" id="PF16874"/>
    </source>
</evidence>
<protein>
    <recommendedName>
        <fullName evidence="2 5">Alpha-galactosidase</fullName>
        <ecNumber evidence="2 5">3.2.1.22</ecNumber>
    </recommendedName>
</protein>
<organism evidence="10 11">
    <name type="scientific">Nonomuraea soli</name>
    <dbReference type="NCBI Taxonomy" id="1032476"/>
    <lineage>
        <taxon>Bacteria</taxon>
        <taxon>Bacillati</taxon>
        <taxon>Actinomycetota</taxon>
        <taxon>Actinomycetes</taxon>
        <taxon>Streptosporangiales</taxon>
        <taxon>Streptosporangiaceae</taxon>
        <taxon>Nonomuraea</taxon>
    </lineage>
</organism>
<feature type="binding site" evidence="7">
    <location>
        <position position="495"/>
    </location>
    <ligand>
        <name>substrate</name>
    </ligand>
</feature>
<feature type="binding site" evidence="7">
    <location>
        <position position="517"/>
    </location>
    <ligand>
        <name>substrate</name>
    </ligand>
</feature>
<evidence type="ECO:0000313" key="11">
    <source>
        <dbReference type="Proteomes" id="UP000530928"/>
    </source>
</evidence>
<dbReference type="GO" id="GO:0004557">
    <property type="term" value="F:alpha-galactosidase activity"/>
    <property type="evidence" value="ECO:0007669"/>
    <property type="project" value="UniProtKB-UniRule"/>
</dbReference>
<feature type="binding site" evidence="7">
    <location>
        <begin position="447"/>
        <end position="451"/>
    </location>
    <ligand>
        <name>substrate</name>
    </ligand>
</feature>
<name>A0A7W0HT96_9ACTN</name>
<dbReference type="PRINTS" id="PR00743">
    <property type="entry name" value="GLHYDRLASE36"/>
</dbReference>
<dbReference type="Gene3D" id="3.20.20.70">
    <property type="entry name" value="Aldolase class I"/>
    <property type="match status" value="1"/>
</dbReference>
<dbReference type="GO" id="GO:0016052">
    <property type="term" value="P:carbohydrate catabolic process"/>
    <property type="evidence" value="ECO:0007669"/>
    <property type="project" value="InterPro"/>
</dbReference>
<evidence type="ECO:0000256" key="6">
    <source>
        <dbReference type="PIRSR" id="PIRSR005536-1"/>
    </source>
</evidence>
<evidence type="ECO:0000256" key="3">
    <source>
        <dbReference type="ARBA" id="ARBA00022801"/>
    </source>
</evidence>
<dbReference type="AlphaFoldDB" id="A0A7W0HT96"/>